<dbReference type="OrthoDB" id="7020948at2"/>
<dbReference type="Proteomes" id="UP000182272">
    <property type="component" value="Chromosome I"/>
</dbReference>
<proteinExistence type="predicted"/>
<reference evidence="2 3" key="1">
    <citation type="submission" date="2016-10" db="EMBL/GenBank/DDBJ databases">
        <authorList>
            <person name="de Groot N.N."/>
        </authorList>
    </citation>
    <scope>NUCLEOTIDE SEQUENCE [LARGE SCALE GENOMIC DNA]</scope>
    <source>
        <strain evidence="2 3">LMG 2158</strain>
    </source>
</reference>
<accession>A0A1H6LGV8</accession>
<dbReference type="InterPro" id="IPR054232">
    <property type="entry name" value="DUF6957"/>
</dbReference>
<feature type="domain" description="DUF6957" evidence="1">
    <location>
        <begin position="18"/>
        <end position="127"/>
    </location>
</feature>
<gene>
    <name evidence="2" type="ORF">SAMN05216581_0135</name>
</gene>
<dbReference type="EMBL" id="LT629972">
    <property type="protein sequence ID" value="SEH85303.1"/>
    <property type="molecule type" value="Genomic_DNA"/>
</dbReference>
<dbReference type="AlphaFoldDB" id="A0A1H6LGV8"/>
<dbReference type="RefSeq" id="WP_019362146.1">
    <property type="nucleotide sequence ID" value="NZ_LT629972.1"/>
</dbReference>
<evidence type="ECO:0000259" key="1">
    <source>
        <dbReference type="Pfam" id="PF22275"/>
    </source>
</evidence>
<evidence type="ECO:0000313" key="3">
    <source>
        <dbReference type="Proteomes" id="UP000182272"/>
    </source>
</evidence>
<sequence>MNLTQLAKLLGGQGTPVEGCNLSAQEAVLTAQERFNPRPFCLVSEWKMLDLEISTDELNALHARDLAPVIVYAPCVVLDSSGRFQPGDWVRTSFQSRYEAPGFFLTRNTVYILLGRGSRQNITVDELNAFTAH</sequence>
<dbReference type="Pfam" id="PF22275">
    <property type="entry name" value="DUF6957"/>
    <property type="match status" value="1"/>
</dbReference>
<evidence type="ECO:0000313" key="2">
    <source>
        <dbReference type="EMBL" id="SEH85303.1"/>
    </source>
</evidence>
<organism evidence="2 3">
    <name type="scientific">Pseudomonas asplenii</name>
    <dbReference type="NCBI Taxonomy" id="53407"/>
    <lineage>
        <taxon>Bacteria</taxon>
        <taxon>Pseudomonadati</taxon>
        <taxon>Pseudomonadota</taxon>
        <taxon>Gammaproteobacteria</taxon>
        <taxon>Pseudomonadales</taxon>
        <taxon>Pseudomonadaceae</taxon>
        <taxon>Pseudomonas</taxon>
    </lineage>
</organism>
<name>A0A1H6LGV8_9PSED</name>
<protein>
    <recommendedName>
        <fullName evidence="1">DUF6957 domain-containing protein</fullName>
    </recommendedName>
</protein>